<evidence type="ECO:0000256" key="3">
    <source>
        <dbReference type="ARBA" id="ARBA00022691"/>
    </source>
</evidence>
<comment type="caution">
    <text evidence="7">The sequence shown here is derived from an EMBL/GenBank/DDBJ whole genome shotgun (WGS) entry which is preliminary data.</text>
</comment>
<proteinExistence type="inferred from homology"/>
<keyword evidence="4 5" id="KW-0694">RNA-binding</keyword>
<keyword evidence="2 5" id="KW-0808">Transferase</keyword>
<dbReference type="PANTHER" id="PTHR11727">
    <property type="entry name" value="DIMETHYLADENOSINE TRANSFERASE"/>
    <property type="match status" value="1"/>
</dbReference>
<dbReference type="Proteomes" id="UP000030848">
    <property type="component" value="Unassembled WGS sequence"/>
</dbReference>
<dbReference type="InterPro" id="IPR001737">
    <property type="entry name" value="KsgA/Erm"/>
</dbReference>
<dbReference type="GO" id="GO:0000179">
    <property type="term" value="F:rRNA (adenine-N6,N6-)-dimethyltransferase activity"/>
    <property type="evidence" value="ECO:0007669"/>
    <property type="project" value="UniProtKB-UniRule"/>
</dbReference>
<keyword evidence="1 5" id="KW-0489">Methyltransferase</keyword>
<dbReference type="SUPFAM" id="SSF53335">
    <property type="entry name" value="S-adenosyl-L-methionine-dependent methyltransferases"/>
    <property type="match status" value="1"/>
</dbReference>
<dbReference type="RefSeq" id="WP_015787157.1">
    <property type="nucleotide sequence ID" value="NZ_FOWS01000003.1"/>
</dbReference>
<feature type="binding site" evidence="5">
    <location>
        <position position="109"/>
    </location>
    <ligand>
        <name>S-adenosyl-L-methionine</name>
        <dbReference type="ChEBI" id="CHEBI:59789"/>
    </ligand>
</feature>
<comment type="similarity">
    <text evidence="5">Belongs to the class I-like SAM-binding methyltransferase superfamily. rRNA adenine N(6)-methyltransferase family.</text>
</comment>
<evidence type="ECO:0000256" key="4">
    <source>
        <dbReference type="ARBA" id="ARBA00022884"/>
    </source>
</evidence>
<evidence type="ECO:0000313" key="8">
    <source>
        <dbReference type="Proteomes" id="UP000030848"/>
    </source>
</evidence>
<dbReference type="Gene3D" id="3.40.50.150">
    <property type="entry name" value="Vaccinia Virus protein VP39"/>
    <property type="match status" value="1"/>
</dbReference>
<feature type="binding site" evidence="5">
    <location>
        <position position="47"/>
    </location>
    <ligand>
        <name>S-adenosyl-L-methionine</name>
        <dbReference type="ChEBI" id="CHEBI:59789"/>
    </ligand>
</feature>
<dbReference type="InterPro" id="IPR020598">
    <property type="entry name" value="rRNA_Ade_methylase_Trfase_N"/>
</dbReference>
<keyword evidence="3 5" id="KW-0949">S-adenosyl-L-methionine</keyword>
<evidence type="ECO:0000313" key="7">
    <source>
        <dbReference type="EMBL" id="KHF45809.1"/>
    </source>
</evidence>
<feature type="domain" description="Ribosomal RNA adenine methylase transferase N-terminal" evidence="6">
    <location>
        <begin position="27"/>
        <end position="192"/>
    </location>
</feature>
<feature type="binding site" evidence="5">
    <location>
        <position position="20"/>
    </location>
    <ligand>
        <name>S-adenosyl-L-methionine</name>
        <dbReference type="ChEBI" id="CHEBI:59789"/>
    </ligand>
</feature>
<dbReference type="Pfam" id="PF00398">
    <property type="entry name" value="RrnaAD"/>
    <property type="match status" value="1"/>
</dbReference>
<reference evidence="7 8" key="1">
    <citation type="submission" date="2014-10" db="EMBL/GenBank/DDBJ databases">
        <title>Genome sequence of Micropolyspora internatus JCM3315.</title>
        <authorList>
            <person name="Shin S.-K."/>
            <person name="Yi H."/>
        </authorList>
    </citation>
    <scope>NUCLEOTIDE SEQUENCE [LARGE SCALE GENOMIC DNA]</scope>
    <source>
        <strain evidence="7 8">JCM 3315</strain>
    </source>
</reference>
<dbReference type="PROSITE" id="PS51689">
    <property type="entry name" value="SAM_RNA_A_N6_MT"/>
    <property type="match status" value="1"/>
</dbReference>
<dbReference type="GO" id="GO:0003723">
    <property type="term" value="F:RNA binding"/>
    <property type="evidence" value="ECO:0007669"/>
    <property type="project" value="UniProtKB-UniRule"/>
</dbReference>
<protein>
    <submittedName>
        <fullName evidence="7">Dimethyladenosine transferase</fullName>
    </submittedName>
</protein>
<feature type="binding site" evidence="5">
    <location>
        <position position="22"/>
    </location>
    <ligand>
        <name>S-adenosyl-L-methionine</name>
        <dbReference type="ChEBI" id="CHEBI:59789"/>
    </ligand>
</feature>
<dbReference type="OMA" id="AWLTMEK"/>
<dbReference type="SMART" id="SM00650">
    <property type="entry name" value="rADc"/>
    <property type="match status" value="1"/>
</dbReference>
<feature type="binding site" evidence="5">
    <location>
        <position position="68"/>
    </location>
    <ligand>
        <name>S-adenosyl-L-methionine</name>
        <dbReference type="ChEBI" id="CHEBI:59789"/>
    </ligand>
</feature>
<evidence type="ECO:0000256" key="2">
    <source>
        <dbReference type="ARBA" id="ARBA00022679"/>
    </source>
</evidence>
<name>A0A837DD15_9PSEU</name>
<dbReference type="AlphaFoldDB" id="A0A837DD15"/>
<accession>A0A837DD15</accession>
<sequence length="269" mass="30255">MPRNRRSRLRADRPNPSGVHFLVSKDVLDTLVRTCTPGPDDLVLDLGAGPGVVTAALARTHARVLAVERDPEFVRTLNSRFRHNDRVRVIQADIRTVALPRRDFLVVANPPYSLSTPLLRRLLGGRRPNLRSAALTVEWGFAKRVTTPVPASRELAWWASRFDIRLVRKVPADHFRPQPTVDSAVLAIRRRPLSRTTEILLGEILDAVERSPYRSAHALVRRIGLGDARRLLKRCDIEPGRRAATITPREWRRVAETVSARLGRGTDAV</sequence>
<dbReference type="CDD" id="cd02440">
    <property type="entry name" value="AdoMet_MTases"/>
    <property type="match status" value="1"/>
</dbReference>
<dbReference type="InterPro" id="IPR029063">
    <property type="entry name" value="SAM-dependent_MTases_sf"/>
</dbReference>
<evidence type="ECO:0000256" key="5">
    <source>
        <dbReference type="PROSITE-ProRule" id="PRU01026"/>
    </source>
</evidence>
<evidence type="ECO:0000259" key="6">
    <source>
        <dbReference type="SMART" id="SM00650"/>
    </source>
</evidence>
<dbReference type="PROSITE" id="PS01131">
    <property type="entry name" value="RRNA_A_DIMETH"/>
    <property type="match status" value="1"/>
</dbReference>
<gene>
    <name evidence="7" type="ORF">MINT15_01100</name>
</gene>
<evidence type="ECO:0000256" key="1">
    <source>
        <dbReference type="ARBA" id="ARBA00022603"/>
    </source>
</evidence>
<dbReference type="PANTHER" id="PTHR11727:SF14">
    <property type="entry name" value="BLL8166 PROTEIN"/>
    <property type="match status" value="1"/>
</dbReference>
<dbReference type="EMBL" id="JRZE01000001">
    <property type="protein sequence ID" value="KHF45809.1"/>
    <property type="molecule type" value="Genomic_DNA"/>
</dbReference>
<dbReference type="OrthoDB" id="3616874at2"/>
<dbReference type="InterPro" id="IPR020596">
    <property type="entry name" value="rRNA_Ade_Mease_Trfase_CS"/>
</dbReference>
<organism evidence="7 8">
    <name type="scientific">Saccharomonospora viridis</name>
    <dbReference type="NCBI Taxonomy" id="1852"/>
    <lineage>
        <taxon>Bacteria</taxon>
        <taxon>Bacillati</taxon>
        <taxon>Actinomycetota</taxon>
        <taxon>Actinomycetes</taxon>
        <taxon>Pseudonocardiales</taxon>
        <taxon>Pseudonocardiaceae</taxon>
        <taxon>Saccharomonospora</taxon>
    </lineage>
</organism>
<feature type="binding site" evidence="5">
    <location>
        <position position="93"/>
    </location>
    <ligand>
        <name>S-adenosyl-L-methionine</name>
        <dbReference type="ChEBI" id="CHEBI:59789"/>
    </ligand>
</feature>